<dbReference type="Proteomes" id="UP000663760">
    <property type="component" value="Chromosome 3"/>
</dbReference>
<sequence>MEAIWSTIPRRVEPSWFRQCWKWHDGGRSSGNSSGGL</sequence>
<dbReference type="AlphaFoldDB" id="A0A7I8K5P6"/>
<keyword evidence="2" id="KW-1185">Reference proteome</keyword>
<name>A0A7I8K5P6_SPIIN</name>
<evidence type="ECO:0000313" key="1">
    <source>
        <dbReference type="EMBL" id="CAA7392897.1"/>
    </source>
</evidence>
<evidence type="ECO:0000313" key="2">
    <source>
        <dbReference type="Proteomes" id="UP000663760"/>
    </source>
</evidence>
<protein>
    <submittedName>
        <fullName evidence="1">Uncharacterized protein</fullName>
    </submittedName>
</protein>
<accession>A0A7I8K5P6</accession>
<proteinExistence type="predicted"/>
<gene>
    <name evidence="1" type="ORF">SI8410_03003734</name>
</gene>
<organism evidence="1 2">
    <name type="scientific">Spirodela intermedia</name>
    <name type="common">Intermediate duckweed</name>
    <dbReference type="NCBI Taxonomy" id="51605"/>
    <lineage>
        <taxon>Eukaryota</taxon>
        <taxon>Viridiplantae</taxon>
        <taxon>Streptophyta</taxon>
        <taxon>Embryophyta</taxon>
        <taxon>Tracheophyta</taxon>
        <taxon>Spermatophyta</taxon>
        <taxon>Magnoliopsida</taxon>
        <taxon>Liliopsida</taxon>
        <taxon>Araceae</taxon>
        <taxon>Lemnoideae</taxon>
        <taxon>Spirodela</taxon>
    </lineage>
</organism>
<reference evidence="1" key="1">
    <citation type="submission" date="2020-02" db="EMBL/GenBank/DDBJ databases">
        <authorList>
            <person name="Scholz U."/>
            <person name="Mascher M."/>
            <person name="Fiebig A."/>
        </authorList>
    </citation>
    <scope>NUCLEOTIDE SEQUENCE</scope>
</reference>
<dbReference type="EMBL" id="LR746266">
    <property type="protein sequence ID" value="CAA7392897.1"/>
    <property type="molecule type" value="Genomic_DNA"/>
</dbReference>